<dbReference type="PANTHER" id="PTHR22175">
    <property type="entry name" value="SMALL ACIDIC PROTEIN-RELATED"/>
    <property type="match status" value="1"/>
</dbReference>
<evidence type="ECO:0000313" key="2">
    <source>
        <dbReference type="Ensembl" id="ENSCCRP00015085190.1"/>
    </source>
</evidence>
<evidence type="ECO:0008006" key="4">
    <source>
        <dbReference type="Google" id="ProtNLM"/>
    </source>
</evidence>
<name>A0A8C1XPN9_CYPCA</name>
<protein>
    <recommendedName>
        <fullName evidence="4">Small acidic protein</fullName>
    </recommendedName>
</protein>
<reference evidence="2" key="1">
    <citation type="submission" date="2025-08" db="UniProtKB">
        <authorList>
            <consortium name="Ensembl"/>
        </authorList>
    </citation>
    <scope>IDENTIFICATION</scope>
</reference>
<organism evidence="2 3">
    <name type="scientific">Cyprinus carpio</name>
    <name type="common">Common carp</name>
    <dbReference type="NCBI Taxonomy" id="7962"/>
    <lineage>
        <taxon>Eukaryota</taxon>
        <taxon>Metazoa</taxon>
        <taxon>Chordata</taxon>
        <taxon>Craniata</taxon>
        <taxon>Vertebrata</taxon>
        <taxon>Euteleostomi</taxon>
        <taxon>Actinopterygii</taxon>
        <taxon>Neopterygii</taxon>
        <taxon>Teleostei</taxon>
        <taxon>Ostariophysi</taxon>
        <taxon>Cypriniformes</taxon>
        <taxon>Cyprinidae</taxon>
        <taxon>Cyprininae</taxon>
        <taxon>Cyprinus</taxon>
    </lineage>
</organism>
<dbReference type="Ensembl" id="ENSCCRT00015087960.1">
    <property type="protein sequence ID" value="ENSCCRP00015085190.1"/>
    <property type="gene ID" value="ENSCCRG00015034372.1"/>
</dbReference>
<dbReference type="InterPro" id="IPR026714">
    <property type="entry name" value="SMAP"/>
</dbReference>
<dbReference type="AlphaFoldDB" id="A0A8C1XPN9"/>
<proteinExistence type="predicted"/>
<evidence type="ECO:0000256" key="1">
    <source>
        <dbReference type="SAM" id="MobiDB-lite"/>
    </source>
</evidence>
<dbReference type="Proteomes" id="UP000694700">
    <property type="component" value="Unplaced"/>
</dbReference>
<feature type="region of interest" description="Disordered" evidence="1">
    <location>
        <begin position="1"/>
        <end position="21"/>
    </location>
</feature>
<accession>A0A8C1XPN9</accession>
<evidence type="ECO:0000313" key="3">
    <source>
        <dbReference type="Proteomes" id="UP000694700"/>
    </source>
</evidence>
<sequence length="48" mass="5173">MSSSDETCKGTKRPASPDNVCGDIQWGSANLGTDERKQKFLRLMGAGK</sequence>
<dbReference type="PANTHER" id="PTHR22175:SF0">
    <property type="entry name" value="SMALL ACIDIC PROTEIN"/>
    <property type="match status" value="1"/>
</dbReference>